<feature type="compositionally biased region" description="Polar residues" evidence="1">
    <location>
        <begin position="10"/>
        <end position="19"/>
    </location>
</feature>
<organism evidence="2 3">
    <name type="scientific">Glomus cerebriforme</name>
    <dbReference type="NCBI Taxonomy" id="658196"/>
    <lineage>
        <taxon>Eukaryota</taxon>
        <taxon>Fungi</taxon>
        <taxon>Fungi incertae sedis</taxon>
        <taxon>Mucoromycota</taxon>
        <taxon>Glomeromycotina</taxon>
        <taxon>Glomeromycetes</taxon>
        <taxon>Glomerales</taxon>
        <taxon>Glomeraceae</taxon>
        <taxon>Glomus</taxon>
    </lineage>
</organism>
<keyword evidence="3" id="KW-1185">Reference proteome</keyword>
<dbReference type="EMBL" id="QKYT01000950">
    <property type="protein sequence ID" value="RIA80527.1"/>
    <property type="molecule type" value="Genomic_DNA"/>
</dbReference>
<accession>A0A397S961</accession>
<reference evidence="2 3" key="1">
    <citation type="submission" date="2018-06" db="EMBL/GenBank/DDBJ databases">
        <title>Comparative genomics reveals the genomic features of Rhizophagus irregularis, R. cerebriforme, R. diaphanum and Gigaspora rosea, and their symbiotic lifestyle signature.</title>
        <authorList>
            <person name="Morin E."/>
            <person name="San Clemente H."/>
            <person name="Chen E.C.H."/>
            <person name="De La Providencia I."/>
            <person name="Hainaut M."/>
            <person name="Kuo A."/>
            <person name="Kohler A."/>
            <person name="Murat C."/>
            <person name="Tang N."/>
            <person name="Roy S."/>
            <person name="Loubradou J."/>
            <person name="Henrissat B."/>
            <person name="Grigoriev I.V."/>
            <person name="Corradi N."/>
            <person name="Roux C."/>
            <person name="Martin F.M."/>
        </authorList>
    </citation>
    <scope>NUCLEOTIDE SEQUENCE [LARGE SCALE GENOMIC DNA]</scope>
    <source>
        <strain evidence="2 3">DAOM 227022</strain>
    </source>
</reference>
<dbReference type="AlphaFoldDB" id="A0A397S961"/>
<dbReference type="SUPFAM" id="SSF47095">
    <property type="entry name" value="HMG-box"/>
    <property type="match status" value="1"/>
</dbReference>
<dbReference type="Gene3D" id="1.10.30.10">
    <property type="entry name" value="High mobility group box domain"/>
    <property type="match status" value="1"/>
</dbReference>
<feature type="region of interest" description="Disordered" evidence="1">
    <location>
        <begin position="1"/>
        <end position="37"/>
    </location>
</feature>
<name>A0A397S961_9GLOM</name>
<evidence type="ECO:0000256" key="1">
    <source>
        <dbReference type="SAM" id="MobiDB-lite"/>
    </source>
</evidence>
<evidence type="ECO:0000313" key="3">
    <source>
        <dbReference type="Proteomes" id="UP000265703"/>
    </source>
</evidence>
<dbReference type="Proteomes" id="UP000265703">
    <property type="component" value="Unassembled WGS sequence"/>
</dbReference>
<sequence length="212" mass="24788">MPKIKKNHNRIINSNNSKLNNETDIDDNNSNDIPNDIRPSFPPTLTIDDLIKDANTNHKRKTLPNAFIVYRMALMKEYRINNRKLPPMTKISKIAKNSWEMESNHVKNFYERLVIDAKSIYKQNNVRIVLDKHMMNDVKSEQVLSQRQLHTMNAERNNIQDFIGLPAENAIYIQNSVVDTENSDMIINSDQEYISMLEQVIDYMLNGTFIYV</sequence>
<evidence type="ECO:0008006" key="4">
    <source>
        <dbReference type="Google" id="ProtNLM"/>
    </source>
</evidence>
<dbReference type="InterPro" id="IPR036910">
    <property type="entry name" value="HMG_box_dom_sf"/>
</dbReference>
<gene>
    <name evidence="2" type="ORF">C1645_745182</name>
</gene>
<evidence type="ECO:0000313" key="2">
    <source>
        <dbReference type="EMBL" id="RIA80527.1"/>
    </source>
</evidence>
<comment type="caution">
    <text evidence="2">The sequence shown here is derived from an EMBL/GenBank/DDBJ whole genome shotgun (WGS) entry which is preliminary data.</text>
</comment>
<protein>
    <recommendedName>
        <fullName evidence="4">HMG box domain-containing protein</fullName>
    </recommendedName>
</protein>
<proteinExistence type="predicted"/>
<dbReference type="OrthoDB" id="2312334at2759"/>